<reference evidence="1" key="1">
    <citation type="submission" date="2022-08" db="EMBL/GenBank/DDBJ databases">
        <authorList>
            <person name="Kallberg Y."/>
            <person name="Tangrot J."/>
            <person name="Rosling A."/>
        </authorList>
    </citation>
    <scope>NUCLEOTIDE SEQUENCE</scope>
    <source>
        <strain evidence="1">Wild A</strain>
    </source>
</reference>
<name>A0A9W4SXN5_9GLOM</name>
<dbReference type="Proteomes" id="UP001153678">
    <property type="component" value="Unassembled WGS sequence"/>
</dbReference>
<proteinExistence type="predicted"/>
<keyword evidence="2" id="KW-1185">Reference proteome</keyword>
<dbReference type="OrthoDB" id="2364260at2759"/>
<feature type="non-terminal residue" evidence="1">
    <location>
        <position position="176"/>
    </location>
</feature>
<protein>
    <submittedName>
        <fullName evidence="1">9637_t:CDS:1</fullName>
    </submittedName>
</protein>
<evidence type="ECO:0000313" key="2">
    <source>
        <dbReference type="Proteomes" id="UP001153678"/>
    </source>
</evidence>
<dbReference type="EMBL" id="CAMKVN010003420">
    <property type="protein sequence ID" value="CAI2184678.1"/>
    <property type="molecule type" value="Genomic_DNA"/>
</dbReference>
<sequence>TDHQIKEFMQGKGKDHSKPYVELSNRIPEFSSKQICYRWNYIKHRVTDDPFTQKEKEFISKWIKENDEVSYNIKWSRCQKKMEKKFNKFRTVDSIQRLWFTHCKHRESRVKKIKIPGTNVINFNRKRAKRPRKTTRVIPSTIVFSTFPHLQLHPHLPTLIPSFQPEINIPKMMPLF</sequence>
<comment type="caution">
    <text evidence="1">The sequence shown here is derived from an EMBL/GenBank/DDBJ whole genome shotgun (WGS) entry which is preliminary data.</text>
</comment>
<gene>
    <name evidence="1" type="ORF">FWILDA_LOCUS11697</name>
</gene>
<dbReference type="AlphaFoldDB" id="A0A9W4SXN5"/>
<organism evidence="1 2">
    <name type="scientific">Funneliformis geosporum</name>
    <dbReference type="NCBI Taxonomy" id="1117311"/>
    <lineage>
        <taxon>Eukaryota</taxon>
        <taxon>Fungi</taxon>
        <taxon>Fungi incertae sedis</taxon>
        <taxon>Mucoromycota</taxon>
        <taxon>Glomeromycotina</taxon>
        <taxon>Glomeromycetes</taxon>
        <taxon>Glomerales</taxon>
        <taxon>Glomeraceae</taxon>
        <taxon>Funneliformis</taxon>
    </lineage>
</organism>
<evidence type="ECO:0000313" key="1">
    <source>
        <dbReference type="EMBL" id="CAI2184678.1"/>
    </source>
</evidence>
<accession>A0A9W4SXN5</accession>